<dbReference type="CDD" id="cd03789">
    <property type="entry name" value="GT9_LPS_heptosyltransferase"/>
    <property type="match status" value="1"/>
</dbReference>
<reference evidence="3 4" key="1">
    <citation type="submission" date="2016-03" db="EMBL/GenBank/DDBJ databases">
        <title>Niastella vici sp. nov., isolated from farmland soil.</title>
        <authorList>
            <person name="Chen L."/>
            <person name="Wang D."/>
            <person name="Yang S."/>
            <person name="Wang G."/>
        </authorList>
    </citation>
    <scope>NUCLEOTIDE SEQUENCE [LARGE SCALE GENOMIC DNA]</scope>
    <source>
        <strain evidence="3 4">DJ57</strain>
    </source>
</reference>
<evidence type="ECO:0000256" key="2">
    <source>
        <dbReference type="ARBA" id="ARBA00022679"/>
    </source>
</evidence>
<dbReference type="STRING" id="1703345.A3860_01655"/>
<evidence type="ECO:0000313" key="3">
    <source>
        <dbReference type="EMBL" id="OQP67090.1"/>
    </source>
</evidence>
<dbReference type="RefSeq" id="WP_081144786.1">
    <property type="nucleotide sequence ID" value="NZ_LVYD01000001.1"/>
</dbReference>
<protein>
    <submittedName>
        <fullName evidence="3">Glycosyl transferase family 9</fullName>
    </submittedName>
</protein>
<dbReference type="OrthoDB" id="9797795at2"/>
<dbReference type="AlphaFoldDB" id="A0A1V9G938"/>
<dbReference type="SUPFAM" id="SSF53756">
    <property type="entry name" value="UDP-Glycosyltransferase/glycogen phosphorylase"/>
    <property type="match status" value="1"/>
</dbReference>
<dbReference type="EMBL" id="LVYD01000001">
    <property type="protein sequence ID" value="OQP67090.1"/>
    <property type="molecule type" value="Genomic_DNA"/>
</dbReference>
<evidence type="ECO:0000313" key="4">
    <source>
        <dbReference type="Proteomes" id="UP000192796"/>
    </source>
</evidence>
<keyword evidence="4" id="KW-1185">Reference proteome</keyword>
<dbReference type="InterPro" id="IPR002201">
    <property type="entry name" value="Glyco_trans_9"/>
</dbReference>
<dbReference type="Proteomes" id="UP000192796">
    <property type="component" value="Unassembled WGS sequence"/>
</dbReference>
<dbReference type="InterPro" id="IPR051199">
    <property type="entry name" value="LPS_LOS_Heptosyltrfase"/>
</dbReference>
<dbReference type="GO" id="GO:0005829">
    <property type="term" value="C:cytosol"/>
    <property type="evidence" value="ECO:0007669"/>
    <property type="project" value="TreeGrafter"/>
</dbReference>
<sequence length="341" mass="37936">MKKIPRNIIISRTDSIGDVILTLPVAGVLKKHFPGITIGFMGKSYTRSVIEACSHVDEFIDVDNFLQNKILVGGQPAECILHVFPVSRIAKRARALGIPLRIGTTNRLYHWFTCNKLVKLSRKKSDLHEAQLNLVLLKALGIEESYSLQQIGDLIGLTKTQPLPPHLAALIQKNKYNLIIHPKSQGSAREWPLEKFYELIQLLPASSFNIFISGTAKERELLQWLFDKAGPLVSDITGKMSLTEFMAFIQQCDGLVANSTGPLHIAAALGKDALGIYPPMRPVHPGRWAPLGPNATVFVLNKQCEACRDNKSACQCINDIPAAWLQETLIKKYELKKAKQQ</sequence>
<comment type="caution">
    <text evidence="3">The sequence shown here is derived from an EMBL/GenBank/DDBJ whole genome shotgun (WGS) entry which is preliminary data.</text>
</comment>
<gene>
    <name evidence="3" type="ORF">A3860_01655</name>
</gene>
<keyword evidence="1" id="KW-0328">Glycosyltransferase</keyword>
<proteinExistence type="predicted"/>
<dbReference type="PANTHER" id="PTHR30160:SF15">
    <property type="entry name" value="GLYCOSYLTRANSFERASE HI_0523-RELATED"/>
    <property type="match status" value="1"/>
</dbReference>
<keyword evidence="2 3" id="KW-0808">Transferase</keyword>
<accession>A0A1V9G938</accession>
<dbReference type="Gene3D" id="3.40.50.2000">
    <property type="entry name" value="Glycogen Phosphorylase B"/>
    <property type="match status" value="2"/>
</dbReference>
<dbReference type="GO" id="GO:0009244">
    <property type="term" value="P:lipopolysaccharide core region biosynthetic process"/>
    <property type="evidence" value="ECO:0007669"/>
    <property type="project" value="TreeGrafter"/>
</dbReference>
<dbReference type="PANTHER" id="PTHR30160">
    <property type="entry name" value="TETRAACYLDISACCHARIDE 4'-KINASE-RELATED"/>
    <property type="match status" value="1"/>
</dbReference>
<evidence type="ECO:0000256" key="1">
    <source>
        <dbReference type="ARBA" id="ARBA00022676"/>
    </source>
</evidence>
<name>A0A1V9G938_9BACT</name>
<organism evidence="3 4">
    <name type="scientific">Niastella vici</name>
    <dbReference type="NCBI Taxonomy" id="1703345"/>
    <lineage>
        <taxon>Bacteria</taxon>
        <taxon>Pseudomonadati</taxon>
        <taxon>Bacteroidota</taxon>
        <taxon>Chitinophagia</taxon>
        <taxon>Chitinophagales</taxon>
        <taxon>Chitinophagaceae</taxon>
        <taxon>Niastella</taxon>
    </lineage>
</organism>
<dbReference type="GO" id="GO:0008713">
    <property type="term" value="F:ADP-heptose-lipopolysaccharide heptosyltransferase activity"/>
    <property type="evidence" value="ECO:0007669"/>
    <property type="project" value="TreeGrafter"/>
</dbReference>
<dbReference type="Pfam" id="PF01075">
    <property type="entry name" value="Glyco_transf_9"/>
    <property type="match status" value="1"/>
</dbReference>